<evidence type="ECO:0000313" key="1">
    <source>
        <dbReference type="EMBL" id="KRM91325.1"/>
    </source>
</evidence>
<dbReference type="STRING" id="1423745.GCA_001311215_01232"/>
<dbReference type="EMBL" id="AYZI01000006">
    <property type="protein sequence ID" value="KRM91325.1"/>
    <property type="molecule type" value="Genomic_DNA"/>
</dbReference>
<protein>
    <submittedName>
        <fullName evidence="1">Uncharacterized protein</fullName>
    </submittedName>
</protein>
<dbReference type="AlphaFoldDB" id="A0A0R2CI44"/>
<comment type="caution">
    <text evidence="1">The sequence shown here is derived from an EMBL/GenBank/DDBJ whole genome shotgun (WGS) entry which is preliminary data.</text>
</comment>
<dbReference type="RefSeq" id="WP_009166452.1">
    <property type="nucleotide sequence ID" value="NZ_AYZI01000006.1"/>
</dbReference>
<dbReference type="PATRIC" id="fig|1423745.4.peg.1109"/>
<accession>A0A0R2CI44</accession>
<sequence length="76" mass="8566">MSETIFFNPGNSLGNFQDYQEAVRSAQIYRNQHQNLGDANVIVVHGTQNQSFDIFLTSAAETDANTTKPYEIKKKL</sequence>
<name>A0A0R2CI44_9LACO</name>
<gene>
    <name evidence="1" type="ORF">FC87_GL001046</name>
</gene>
<evidence type="ECO:0000313" key="2">
    <source>
        <dbReference type="Proteomes" id="UP000051586"/>
    </source>
</evidence>
<reference evidence="1 2" key="1">
    <citation type="journal article" date="2015" name="Genome Announc.">
        <title>Expanding the biotechnology potential of lactobacilli through comparative genomics of 213 strains and associated genera.</title>
        <authorList>
            <person name="Sun Z."/>
            <person name="Harris H.M."/>
            <person name="McCann A."/>
            <person name="Guo C."/>
            <person name="Argimon S."/>
            <person name="Zhang W."/>
            <person name="Yang X."/>
            <person name="Jeffery I.B."/>
            <person name="Cooney J.C."/>
            <person name="Kagawa T.F."/>
            <person name="Liu W."/>
            <person name="Song Y."/>
            <person name="Salvetti E."/>
            <person name="Wrobel A."/>
            <person name="Rasinkangas P."/>
            <person name="Parkhill J."/>
            <person name="Rea M.C."/>
            <person name="O'Sullivan O."/>
            <person name="Ritari J."/>
            <person name="Douillard F.P."/>
            <person name="Paul Ross R."/>
            <person name="Yang R."/>
            <person name="Briner A.E."/>
            <person name="Felis G.E."/>
            <person name="de Vos W.M."/>
            <person name="Barrangou R."/>
            <person name="Klaenhammer T.R."/>
            <person name="Caufield P.W."/>
            <person name="Cui Y."/>
            <person name="Zhang H."/>
            <person name="O'Toole P.W."/>
        </authorList>
    </citation>
    <scope>NUCLEOTIDE SEQUENCE [LARGE SCALE GENOMIC DNA]</scope>
    <source>
        <strain evidence="1 2">DSM 22689</strain>
    </source>
</reference>
<organism evidence="1 2">
    <name type="scientific">Fructilactobacillus florum DSM 22689 = JCM 16035</name>
    <dbReference type="NCBI Taxonomy" id="1423745"/>
    <lineage>
        <taxon>Bacteria</taxon>
        <taxon>Bacillati</taxon>
        <taxon>Bacillota</taxon>
        <taxon>Bacilli</taxon>
        <taxon>Lactobacillales</taxon>
        <taxon>Lactobacillaceae</taxon>
        <taxon>Fructilactobacillus</taxon>
    </lineage>
</organism>
<proteinExistence type="predicted"/>
<dbReference type="Proteomes" id="UP000051586">
    <property type="component" value="Unassembled WGS sequence"/>
</dbReference>